<feature type="transmembrane region" description="Helical" evidence="8">
    <location>
        <begin position="211"/>
        <end position="233"/>
    </location>
</feature>
<evidence type="ECO:0000259" key="9">
    <source>
        <dbReference type="Pfam" id="PF00892"/>
    </source>
</evidence>
<keyword evidence="11" id="KW-1185">Reference proteome</keyword>
<dbReference type="InterPro" id="IPR000620">
    <property type="entry name" value="EamA_dom"/>
</dbReference>
<accession>A0A9X4APN8</accession>
<evidence type="ECO:0000313" key="10">
    <source>
        <dbReference type="EMBL" id="MDC3425753.1"/>
    </source>
</evidence>
<dbReference type="InterPro" id="IPR004626">
    <property type="entry name" value="RarD"/>
</dbReference>
<dbReference type="InterPro" id="IPR037185">
    <property type="entry name" value="EmrE-like"/>
</dbReference>
<evidence type="ECO:0000256" key="3">
    <source>
        <dbReference type="ARBA" id="ARBA00022448"/>
    </source>
</evidence>
<dbReference type="Proteomes" id="UP001145050">
    <property type="component" value="Unassembled WGS sequence"/>
</dbReference>
<comment type="caution">
    <text evidence="10">The sequence shown here is derived from an EMBL/GenBank/DDBJ whole genome shotgun (WGS) entry which is preliminary data.</text>
</comment>
<keyword evidence="5 8" id="KW-0812">Transmembrane</keyword>
<reference evidence="10" key="1">
    <citation type="submission" date="2022-06" db="EMBL/GenBank/DDBJ databases">
        <title>Aquibacillus sp. a new bacterium isolated from soil saline samples.</title>
        <authorList>
            <person name="Galisteo C."/>
            <person name="De La Haba R."/>
            <person name="Sanchez-Porro C."/>
            <person name="Ventosa A."/>
        </authorList>
    </citation>
    <scope>NUCLEOTIDE SEQUENCE</scope>
    <source>
        <strain evidence="10">3ASR75-11</strain>
    </source>
</reference>
<keyword evidence="7 8" id="KW-0472">Membrane</keyword>
<evidence type="ECO:0000256" key="4">
    <source>
        <dbReference type="ARBA" id="ARBA00022475"/>
    </source>
</evidence>
<feature type="transmembrane region" description="Helical" evidence="8">
    <location>
        <begin position="108"/>
        <end position="125"/>
    </location>
</feature>
<dbReference type="RefSeq" id="WP_272437570.1">
    <property type="nucleotide sequence ID" value="NZ_JAMQKB010000020.1"/>
</dbReference>
<evidence type="ECO:0000256" key="8">
    <source>
        <dbReference type="SAM" id="Phobius"/>
    </source>
</evidence>
<dbReference type="Pfam" id="PF00892">
    <property type="entry name" value="EamA"/>
    <property type="match status" value="2"/>
</dbReference>
<keyword evidence="4" id="KW-1003">Cell membrane</keyword>
<feature type="transmembrane region" description="Helical" evidence="8">
    <location>
        <begin position="245"/>
        <end position="264"/>
    </location>
</feature>
<feature type="domain" description="EamA" evidence="9">
    <location>
        <begin position="159"/>
        <end position="285"/>
    </location>
</feature>
<feature type="transmembrane region" description="Helical" evidence="8">
    <location>
        <begin position="132"/>
        <end position="149"/>
    </location>
</feature>
<evidence type="ECO:0000313" key="11">
    <source>
        <dbReference type="Proteomes" id="UP001145050"/>
    </source>
</evidence>
<dbReference type="PANTHER" id="PTHR22911">
    <property type="entry name" value="ACYL-MALONYL CONDENSING ENZYME-RELATED"/>
    <property type="match status" value="1"/>
</dbReference>
<dbReference type="PANTHER" id="PTHR22911:SF137">
    <property type="entry name" value="SOLUTE CARRIER FAMILY 35 MEMBER G2-RELATED"/>
    <property type="match status" value="1"/>
</dbReference>
<evidence type="ECO:0000256" key="1">
    <source>
        <dbReference type="ARBA" id="ARBA00004651"/>
    </source>
</evidence>
<dbReference type="EMBL" id="JAMQKB010000020">
    <property type="protein sequence ID" value="MDC3425753.1"/>
    <property type="molecule type" value="Genomic_DNA"/>
</dbReference>
<evidence type="ECO:0000256" key="5">
    <source>
        <dbReference type="ARBA" id="ARBA00022692"/>
    </source>
</evidence>
<comment type="subcellular location">
    <subcellularLocation>
        <location evidence="1">Cell membrane</location>
        <topology evidence="1">Multi-pass membrane protein</topology>
    </subcellularLocation>
</comment>
<evidence type="ECO:0000256" key="6">
    <source>
        <dbReference type="ARBA" id="ARBA00022989"/>
    </source>
</evidence>
<feature type="domain" description="EamA" evidence="9">
    <location>
        <begin position="8"/>
        <end position="145"/>
    </location>
</feature>
<feature type="transmembrane region" description="Helical" evidence="8">
    <location>
        <begin position="180"/>
        <end position="199"/>
    </location>
</feature>
<feature type="transmembrane region" description="Helical" evidence="8">
    <location>
        <begin position="155"/>
        <end position="171"/>
    </location>
</feature>
<gene>
    <name evidence="10" type="primary">rarD</name>
    <name evidence="10" type="ORF">NC797_14695</name>
</gene>
<proteinExistence type="inferred from homology"/>
<comment type="similarity">
    <text evidence="2">Belongs to the EamA transporter family.</text>
</comment>
<evidence type="ECO:0000256" key="2">
    <source>
        <dbReference type="ARBA" id="ARBA00007362"/>
    </source>
</evidence>
<sequence length="310" mass="34924">MNMSENKLGILYTTAAYLLWGFLPIYWKLIQSVPAGEILAHRIVWSFLFMIIILFTVRKWRAFLQECKVILRDKRKLIGITSASLIISVNWLVFIWAVNAEYVVQASLGYYINPLISILLGMFVLKERLTRWQIVSFVFASIGVLNLTINFGVFPWISIVLALSFGLYGLLKKIVDISPMFGLTIETLIVSPIALIFLVGNQVQTGNLPTIFTSTVALLIGAGVATAVPLLLFASGAKRIPLSMVGFLQYLAPTIMLLIGVFMYNEPFTNVHLVSFAFIWTALAIYTASKSRWFKQMETKSEYNKQQKSV</sequence>
<feature type="transmembrane region" description="Helical" evidence="8">
    <location>
        <begin position="270"/>
        <end position="288"/>
    </location>
</feature>
<dbReference type="NCBIfam" id="TIGR00688">
    <property type="entry name" value="rarD"/>
    <property type="match status" value="1"/>
</dbReference>
<evidence type="ECO:0000256" key="7">
    <source>
        <dbReference type="ARBA" id="ARBA00023136"/>
    </source>
</evidence>
<organism evidence="10 11">
    <name type="scientific">Terrihalobacillus insolitus</name>
    <dbReference type="NCBI Taxonomy" id="2950438"/>
    <lineage>
        <taxon>Bacteria</taxon>
        <taxon>Bacillati</taxon>
        <taxon>Bacillota</taxon>
        <taxon>Bacilli</taxon>
        <taxon>Bacillales</taxon>
        <taxon>Bacillaceae</taxon>
        <taxon>Terrihalobacillus</taxon>
    </lineage>
</organism>
<feature type="transmembrane region" description="Helical" evidence="8">
    <location>
        <begin position="77"/>
        <end position="96"/>
    </location>
</feature>
<keyword evidence="6 8" id="KW-1133">Transmembrane helix</keyword>
<feature type="transmembrane region" description="Helical" evidence="8">
    <location>
        <begin position="39"/>
        <end position="57"/>
    </location>
</feature>
<keyword evidence="3" id="KW-0813">Transport</keyword>
<dbReference type="GO" id="GO:0005886">
    <property type="term" value="C:plasma membrane"/>
    <property type="evidence" value="ECO:0007669"/>
    <property type="project" value="UniProtKB-SubCell"/>
</dbReference>
<dbReference type="SUPFAM" id="SSF103481">
    <property type="entry name" value="Multidrug resistance efflux transporter EmrE"/>
    <property type="match status" value="2"/>
</dbReference>
<name>A0A9X4APN8_9BACI</name>
<dbReference type="AlphaFoldDB" id="A0A9X4APN8"/>
<protein>
    <submittedName>
        <fullName evidence="10">EamA family transporter RarD</fullName>
    </submittedName>
</protein>
<feature type="transmembrane region" description="Helical" evidence="8">
    <location>
        <begin position="9"/>
        <end position="27"/>
    </location>
</feature>